<dbReference type="GO" id="GO:0070006">
    <property type="term" value="F:metalloaminopeptidase activity"/>
    <property type="evidence" value="ECO:0007669"/>
    <property type="project" value="TreeGrafter"/>
</dbReference>
<feature type="domain" description="Peptidase M1 membrane alanine aminopeptidase" evidence="25">
    <location>
        <begin position="311"/>
        <end position="538"/>
    </location>
</feature>
<evidence type="ECO:0000256" key="7">
    <source>
        <dbReference type="ARBA" id="ARBA00022657"/>
    </source>
</evidence>
<dbReference type="InterPro" id="IPR027268">
    <property type="entry name" value="Peptidase_M4/M1_CTD_sf"/>
</dbReference>
<evidence type="ECO:0000256" key="8">
    <source>
        <dbReference type="ARBA" id="ARBA00022670"/>
    </source>
</evidence>
<dbReference type="FunFam" id="2.60.40.1910:FF:000005">
    <property type="entry name" value="Aminopeptidase"/>
    <property type="match status" value="1"/>
</dbReference>
<feature type="non-terminal residue" evidence="28">
    <location>
        <position position="964"/>
    </location>
</feature>
<comment type="caution">
    <text evidence="28">The sequence shown here is derived from an EMBL/GenBank/DDBJ whole genome shotgun (WGS) entry which is preliminary data.</text>
</comment>
<evidence type="ECO:0000256" key="14">
    <source>
        <dbReference type="ARBA" id="ARBA00022968"/>
    </source>
</evidence>
<evidence type="ECO:0000259" key="25">
    <source>
        <dbReference type="Pfam" id="PF01433"/>
    </source>
</evidence>
<evidence type="ECO:0000256" key="6">
    <source>
        <dbReference type="ARBA" id="ARBA00022641"/>
    </source>
</evidence>
<evidence type="ECO:0000256" key="17">
    <source>
        <dbReference type="ARBA" id="ARBA00023136"/>
    </source>
</evidence>
<accession>A0A7L0M6Y8</accession>
<feature type="active site" description="Proton acceptor" evidence="21">
    <location>
        <position position="384"/>
    </location>
</feature>
<keyword evidence="14" id="KW-0735">Signal-anchor</keyword>
<dbReference type="GO" id="GO:0016285">
    <property type="term" value="F:alanyl aminopeptidase activity"/>
    <property type="evidence" value="ECO:0007669"/>
    <property type="project" value="UniProtKB-EC"/>
</dbReference>
<evidence type="ECO:0000313" key="28">
    <source>
        <dbReference type="EMBL" id="NXK76709.1"/>
    </source>
</evidence>
<keyword evidence="16 24" id="KW-0482">Metalloprotease</keyword>
<feature type="binding site" evidence="22">
    <location>
        <position position="383"/>
    </location>
    <ligand>
        <name>Zn(2+)</name>
        <dbReference type="ChEBI" id="CHEBI:29105"/>
        <note>catalytic</note>
    </ligand>
</feature>
<evidence type="ECO:0000313" key="29">
    <source>
        <dbReference type="Proteomes" id="UP000531168"/>
    </source>
</evidence>
<keyword evidence="13 22" id="KW-0862">Zinc</keyword>
<comment type="cofactor">
    <cofactor evidence="22 24">
        <name>Zn(2+)</name>
        <dbReference type="ChEBI" id="CHEBI:29105"/>
    </cofactor>
    <text evidence="22 24">Binds 1 zinc ion per subunit.</text>
</comment>
<dbReference type="InterPro" id="IPR050344">
    <property type="entry name" value="Peptidase_M1_aminopeptidases"/>
</dbReference>
<evidence type="ECO:0000256" key="15">
    <source>
        <dbReference type="ARBA" id="ARBA00022989"/>
    </source>
</evidence>
<feature type="binding site" evidence="22">
    <location>
        <position position="387"/>
    </location>
    <ligand>
        <name>Zn(2+)</name>
        <dbReference type="ChEBI" id="CHEBI:29105"/>
        <note>catalytic</note>
    </ligand>
</feature>
<dbReference type="InterPro" id="IPR024571">
    <property type="entry name" value="ERAP1-like_C_dom"/>
</dbReference>
<evidence type="ECO:0000259" key="26">
    <source>
        <dbReference type="Pfam" id="PF11838"/>
    </source>
</evidence>
<feature type="transmembrane region" description="Helical" evidence="24">
    <location>
        <begin position="12"/>
        <end position="33"/>
    </location>
</feature>
<feature type="binding site" evidence="22">
    <location>
        <position position="406"/>
    </location>
    <ligand>
        <name>Zn(2+)</name>
        <dbReference type="ChEBI" id="CHEBI:29105"/>
        <note>catalytic</note>
    </ligand>
</feature>
<dbReference type="GO" id="GO:0005615">
    <property type="term" value="C:extracellular space"/>
    <property type="evidence" value="ECO:0007669"/>
    <property type="project" value="TreeGrafter"/>
</dbReference>
<feature type="domain" description="Aminopeptidase N-like N-terminal" evidence="27">
    <location>
        <begin position="77"/>
        <end position="275"/>
    </location>
</feature>
<dbReference type="Gene3D" id="1.25.50.20">
    <property type="match status" value="1"/>
</dbReference>
<dbReference type="InterPro" id="IPR034016">
    <property type="entry name" value="M1_APN-typ"/>
</dbReference>
<dbReference type="InterPro" id="IPR042097">
    <property type="entry name" value="Aminopeptidase_N-like_N_sf"/>
</dbReference>
<dbReference type="InterPro" id="IPR045357">
    <property type="entry name" value="Aminopeptidase_N-like_N"/>
</dbReference>
<keyword evidence="8 24" id="KW-0645">Protease</keyword>
<dbReference type="InterPro" id="IPR014782">
    <property type="entry name" value="Peptidase_M1_dom"/>
</dbReference>
<keyword evidence="7" id="KW-0037">Angiogenesis</keyword>
<evidence type="ECO:0000256" key="19">
    <source>
        <dbReference type="ARBA" id="ARBA00023180"/>
    </source>
</evidence>
<dbReference type="Proteomes" id="UP000531168">
    <property type="component" value="Unassembled WGS sequence"/>
</dbReference>
<keyword evidence="19" id="KW-0325">Glycoprotein</keyword>
<dbReference type="PANTHER" id="PTHR11533:SF172">
    <property type="entry name" value="AMINOPEPTIDASE N"/>
    <property type="match status" value="1"/>
</dbReference>
<name>A0A7L0M6Y8_9PSIT</name>
<keyword evidence="17 24" id="KW-0472">Membrane</keyword>
<evidence type="ECO:0000256" key="9">
    <source>
        <dbReference type="ARBA" id="ARBA00022692"/>
    </source>
</evidence>
<dbReference type="Pfam" id="PF17900">
    <property type="entry name" value="Peptidase_M1_N"/>
    <property type="match status" value="1"/>
</dbReference>
<dbReference type="Pfam" id="PF11838">
    <property type="entry name" value="ERAP1_C"/>
    <property type="match status" value="1"/>
</dbReference>
<comment type="subcellular location">
    <subcellularLocation>
        <location evidence="2">Cell membrane</location>
        <topology evidence="2">Single-pass type II membrane protein</topology>
    </subcellularLocation>
</comment>
<dbReference type="GO" id="GO:0005737">
    <property type="term" value="C:cytoplasm"/>
    <property type="evidence" value="ECO:0007669"/>
    <property type="project" value="TreeGrafter"/>
</dbReference>
<evidence type="ECO:0000256" key="4">
    <source>
        <dbReference type="ARBA" id="ARBA00022438"/>
    </source>
</evidence>
<evidence type="ECO:0000256" key="21">
    <source>
        <dbReference type="PIRSR" id="PIRSR634016-1"/>
    </source>
</evidence>
<feature type="site" description="Transition state stabilizer" evidence="23">
    <location>
        <position position="472"/>
    </location>
</feature>
<evidence type="ECO:0000256" key="24">
    <source>
        <dbReference type="RuleBase" id="RU364040"/>
    </source>
</evidence>
<evidence type="ECO:0000256" key="18">
    <source>
        <dbReference type="ARBA" id="ARBA00023157"/>
    </source>
</evidence>
<dbReference type="PRINTS" id="PR00756">
    <property type="entry name" value="ALADIPTASE"/>
</dbReference>
<dbReference type="FunFam" id="1.25.50.20:FF:000012">
    <property type="entry name" value="Aminopeptidase N"/>
    <property type="match status" value="1"/>
</dbReference>
<dbReference type="FunFam" id="2.60.40.1730:FF:000012">
    <property type="entry name" value="Aminopeptidase N"/>
    <property type="match status" value="1"/>
</dbReference>
<dbReference type="FunFam" id="1.10.390.10:FF:000016">
    <property type="entry name" value="Glutamyl aminopeptidase"/>
    <property type="match status" value="1"/>
</dbReference>
<comment type="subunit">
    <text evidence="20">Homodimer. Interacts with SLC6A19.</text>
</comment>
<keyword evidence="18" id="KW-1015">Disulfide bond</keyword>
<evidence type="ECO:0000256" key="22">
    <source>
        <dbReference type="PIRSR" id="PIRSR634016-3"/>
    </source>
</evidence>
<comment type="catalytic activity">
    <reaction evidence="1">
        <text>Release of an N-terminal amino acid, Xaa-|-Yaa- from a peptide, amide or arylamide. Xaa is preferably Ala, but may be most amino acids including Pro (slow action). When a terminal hydrophobic residue is followed by a prolyl residue, the two may be released as an intact Xaa-Pro dipeptide.</text>
        <dbReference type="EC" id="3.4.11.2"/>
    </reaction>
</comment>
<feature type="domain" description="ERAP1-like C-terminal" evidence="26">
    <location>
        <begin position="614"/>
        <end position="940"/>
    </location>
</feature>
<comment type="similarity">
    <text evidence="3 24">Belongs to the peptidase M1 family.</text>
</comment>
<evidence type="ECO:0000256" key="2">
    <source>
        <dbReference type="ARBA" id="ARBA00004401"/>
    </source>
</evidence>
<dbReference type="GO" id="GO:0030154">
    <property type="term" value="P:cell differentiation"/>
    <property type="evidence" value="ECO:0007669"/>
    <property type="project" value="UniProtKB-KW"/>
</dbReference>
<keyword evidence="9 24" id="KW-0812">Transmembrane</keyword>
<evidence type="ECO:0000256" key="20">
    <source>
        <dbReference type="ARBA" id="ARBA00047171"/>
    </source>
</evidence>
<dbReference type="EMBL" id="VXAR01006115">
    <property type="protein sequence ID" value="NXK76709.1"/>
    <property type="molecule type" value="Genomic_DNA"/>
</dbReference>
<keyword evidence="4 24" id="KW-0031">Aminopeptidase</keyword>
<dbReference type="GO" id="GO:0005886">
    <property type="term" value="C:plasma membrane"/>
    <property type="evidence" value="ECO:0007669"/>
    <property type="project" value="UniProtKB-SubCell"/>
</dbReference>
<dbReference type="SUPFAM" id="SSF63737">
    <property type="entry name" value="Leukotriene A4 hydrolase N-terminal domain"/>
    <property type="match status" value="1"/>
</dbReference>
<sequence>MAAGFFISKSVAIVAVVLGLGAAATIIALSVVYTQEKNKATDLGTTSTTATAASIAATTAAAEDVWDKWRLPTTLLPEFYEVTLQPFLTPDANNMYIFKGNSSVVFVCVEATDLILIHSKNLNYTLQGSFHASLQAVDGSSVPSITRTWLQPTTQYLVVQLGSPLQQGQRYRLFSIFTGELADDLAGFYRSEYTDESGTNMVVATTQMQAADARKAFPCFDEPAMKANFTVTLIHPSDHEAISNMPVRSTQQQQIDGNTWNVTEFETTPRMSTYLLAFIVSQFTYVHNTSEDVLIRIWGRPAAITEGQGEYALQVTGPILNFFERHYNTAYPLPKSDQVGLPDFNAGAMENWGLVTYRENSLLFDDAYSSISNKERVVTVIAHELAHQWFGNLVTLRWWNDLWLNEGFASYVEYLGADSAEPSWNIKDLMVLNEVYTVMATDSLTTSHPLSFSEDEINTPAEISEVFDSIAYSKGASVLRMLSDFLTEDVFKEGLQSYLHTFAYGNTVYTDLWVHLEQAVQRNSLQLPGTISDIMDRWTLQMGFPLVTVNTLDGSVSQNHFLLDRSSVVERPSVFNYTWIVPVTWMTPQSTGDRQWLTNISETIPAFKVSSPDWLLLNLNVSGYFRVNYNQENWEQLLNQLSTNHEAIPVINRAQIIDDAFNLARAQYVDVTLALNTTRFLSHETQYMPWQAALNNLAYFKLMFDRSEVFGVMTKYIQQQVTPLFDHYKTITSNWTTIPSGLMDQYSEINAISTACSYGIAECQDLARDYFQQWQQNISSNPIPPNLRSSIYCSIVAMGGEEAWDFIWDRFKEAPVVSEADKLRTALTCSPIPWILNRYLQYTLDSSKIRRQDATSTINSIASNVVGQPLAWDFIRGNWRKIFTQYGGGSFSFSRLISSVTQRFSTEFELQQLEQFKADNQDIGFGSGTRALEQALERTRTNINWVNENQQKVLAWFQGETSSS</sequence>
<dbReference type="EC" id="3.4.11.-" evidence="24"/>
<dbReference type="GO" id="GO:0006508">
    <property type="term" value="P:proteolysis"/>
    <property type="evidence" value="ECO:0007669"/>
    <property type="project" value="UniProtKB-KW"/>
</dbReference>
<evidence type="ECO:0000256" key="10">
    <source>
        <dbReference type="ARBA" id="ARBA00022723"/>
    </source>
</evidence>
<dbReference type="Gene3D" id="2.60.40.1730">
    <property type="entry name" value="tricorn interacting facor f3 domain"/>
    <property type="match status" value="1"/>
</dbReference>
<dbReference type="GO" id="GO:0001525">
    <property type="term" value="P:angiogenesis"/>
    <property type="evidence" value="ECO:0007669"/>
    <property type="project" value="UniProtKB-KW"/>
</dbReference>
<dbReference type="GO" id="GO:0042277">
    <property type="term" value="F:peptide binding"/>
    <property type="evidence" value="ECO:0007669"/>
    <property type="project" value="TreeGrafter"/>
</dbReference>
<proteinExistence type="inferred from homology"/>
<evidence type="ECO:0000256" key="16">
    <source>
        <dbReference type="ARBA" id="ARBA00023049"/>
    </source>
</evidence>
<organism evidence="28 29">
    <name type="scientific">Amazona guildingii</name>
    <dbReference type="NCBI Taxonomy" id="175529"/>
    <lineage>
        <taxon>Eukaryota</taxon>
        <taxon>Metazoa</taxon>
        <taxon>Chordata</taxon>
        <taxon>Craniata</taxon>
        <taxon>Vertebrata</taxon>
        <taxon>Euteleostomi</taxon>
        <taxon>Archelosauria</taxon>
        <taxon>Archosauria</taxon>
        <taxon>Dinosauria</taxon>
        <taxon>Saurischia</taxon>
        <taxon>Theropoda</taxon>
        <taxon>Coelurosauria</taxon>
        <taxon>Aves</taxon>
        <taxon>Neognathae</taxon>
        <taxon>Neoaves</taxon>
        <taxon>Telluraves</taxon>
        <taxon>Australaves</taxon>
        <taxon>Psittaciformes</taxon>
        <taxon>Psittacidae</taxon>
        <taxon>Amazona</taxon>
    </lineage>
</organism>
<reference evidence="28 29" key="1">
    <citation type="submission" date="2019-09" db="EMBL/GenBank/DDBJ databases">
        <title>Bird 10,000 Genomes (B10K) Project - Family phase.</title>
        <authorList>
            <person name="Zhang G."/>
        </authorList>
    </citation>
    <scope>NUCLEOTIDE SEQUENCE [LARGE SCALE GENOMIC DNA]</scope>
    <source>
        <strain evidence="28">B10K-DU-001-46</strain>
        <tissue evidence="28">Muscle</tissue>
    </source>
</reference>
<dbReference type="GO" id="GO:0043171">
    <property type="term" value="P:peptide catabolic process"/>
    <property type="evidence" value="ECO:0007669"/>
    <property type="project" value="TreeGrafter"/>
</dbReference>
<gene>
    <name evidence="28" type="primary">Anpep</name>
    <name evidence="28" type="ORF">AMAGUI_R10760</name>
</gene>
<evidence type="ECO:0000256" key="5">
    <source>
        <dbReference type="ARBA" id="ARBA00022475"/>
    </source>
</evidence>
<evidence type="ECO:0000256" key="3">
    <source>
        <dbReference type="ARBA" id="ARBA00010136"/>
    </source>
</evidence>
<keyword evidence="5" id="KW-1003">Cell membrane</keyword>
<keyword evidence="15 24" id="KW-1133">Transmembrane helix</keyword>
<dbReference type="SUPFAM" id="SSF55486">
    <property type="entry name" value="Metalloproteases ('zincins'), catalytic domain"/>
    <property type="match status" value="1"/>
</dbReference>
<protein>
    <recommendedName>
        <fullName evidence="24">Aminopeptidase</fullName>
        <ecNumber evidence="24">3.4.11.-</ecNumber>
    </recommendedName>
</protein>
<feature type="non-terminal residue" evidence="28">
    <location>
        <position position="1"/>
    </location>
</feature>
<evidence type="ECO:0000259" key="27">
    <source>
        <dbReference type="Pfam" id="PF17900"/>
    </source>
</evidence>
<evidence type="ECO:0000256" key="13">
    <source>
        <dbReference type="ARBA" id="ARBA00022833"/>
    </source>
</evidence>
<dbReference type="AlphaFoldDB" id="A0A7L0M6Y8"/>
<keyword evidence="29" id="KW-1185">Reference proteome</keyword>
<dbReference type="PANTHER" id="PTHR11533">
    <property type="entry name" value="PROTEASE M1 ZINC METALLOPROTEASE"/>
    <property type="match status" value="1"/>
</dbReference>
<keyword evidence="11" id="KW-0221">Differentiation</keyword>
<dbReference type="InterPro" id="IPR001930">
    <property type="entry name" value="Peptidase_M1"/>
</dbReference>
<evidence type="ECO:0000256" key="12">
    <source>
        <dbReference type="ARBA" id="ARBA00022801"/>
    </source>
</evidence>
<dbReference type="CDD" id="cd09601">
    <property type="entry name" value="M1_APN-Q_like"/>
    <property type="match status" value="1"/>
</dbReference>
<keyword evidence="10 22" id="KW-0479">Metal-binding</keyword>
<keyword evidence="6" id="KW-0765">Sulfation</keyword>
<dbReference type="Pfam" id="PF01433">
    <property type="entry name" value="Peptidase_M1"/>
    <property type="match status" value="1"/>
</dbReference>
<dbReference type="Gene3D" id="2.60.40.1910">
    <property type="match status" value="1"/>
</dbReference>
<evidence type="ECO:0000256" key="11">
    <source>
        <dbReference type="ARBA" id="ARBA00022782"/>
    </source>
</evidence>
<evidence type="ECO:0000256" key="1">
    <source>
        <dbReference type="ARBA" id="ARBA00000098"/>
    </source>
</evidence>
<evidence type="ECO:0000256" key="23">
    <source>
        <dbReference type="PIRSR" id="PIRSR634016-4"/>
    </source>
</evidence>
<keyword evidence="12 24" id="KW-0378">Hydrolase</keyword>
<dbReference type="Gene3D" id="1.10.390.10">
    <property type="entry name" value="Neutral Protease Domain 2"/>
    <property type="match status" value="1"/>
</dbReference>
<dbReference type="GO" id="GO:0008270">
    <property type="term" value="F:zinc ion binding"/>
    <property type="evidence" value="ECO:0007669"/>
    <property type="project" value="UniProtKB-UniRule"/>
</dbReference>